<organism evidence="4 5">
    <name type="scientific">Treponema phagedenis</name>
    <dbReference type="NCBI Taxonomy" id="162"/>
    <lineage>
        <taxon>Bacteria</taxon>
        <taxon>Pseudomonadati</taxon>
        <taxon>Spirochaetota</taxon>
        <taxon>Spirochaetia</taxon>
        <taxon>Spirochaetales</taxon>
        <taxon>Treponemataceae</taxon>
        <taxon>Treponema</taxon>
    </lineage>
</organism>
<dbReference type="Proteomes" id="UP000323594">
    <property type="component" value="Chromosome"/>
</dbReference>
<dbReference type="PANTHER" id="PTHR34047">
    <property type="entry name" value="NUCLEAR INTRON MATURASE 1, MITOCHONDRIAL-RELATED"/>
    <property type="match status" value="1"/>
</dbReference>
<dbReference type="SUPFAM" id="SSF56672">
    <property type="entry name" value="DNA/RNA polymerases"/>
    <property type="match status" value="1"/>
</dbReference>
<evidence type="ECO:0000313" key="5">
    <source>
        <dbReference type="Proteomes" id="UP000323594"/>
    </source>
</evidence>
<dbReference type="InterPro" id="IPR043502">
    <property type="entry name" value="DNA/RNA_pol_sf"/>
</dbReference>
<dbReference type="PROSITE" id="PS50878">
    <property type="entry name" value="RT_POL"/>
    <property type="match status" value="1"/>
</dbReference>
<reference evidence="4 5" key="1">
    <citation type="submission" date="2019-08" db="EMBL/GenBank/DDBJ databases">
        <authorList>
            <person name="Kuhnert P."/>
        </authorList>
    </citation>
    <scope>NUCLEOTIDE SEQUENCE [LARGE SCALE GENOMIC DNA]</scope>
    <source>
        <strain evidence="4 5">B36.5</strain>
    </source>
</reference>
<comment type="similarity">
    <text evidence="1">Belongs to the bacterial reverse transcriptase family.</text>
</comment>
<evidence type="ECO:0000259" key="3">
    <source>
        <dbReference type="PROSITE" id="PS50878"/>
    </source>
</evidence>
<evidence type="ECO:0000256" key="1">
    <source>
        <dbReference type="ARBA" id="ARBA00034120"/>
    </source>
</evidence>
<sequence length="373" mass="43919">MSDKRHKAREERRKQKRTEKREEKLKVFDDFNQIVNPDNLCQAFKKARKNVSWKESVQRYEANLLPNVLETRKKLLAGESVHKGFKEFTLHERGKIRHIKSIDISERVVQKCLASNVLIPILEHSLIYDNGASIKGKGIHFALRRLIEHLRKFYVNNGNSNAGYALTIDFSKFFDNIDHEILMQQLKTHIKDERIIALVQQCISVFGEGKSLGLGSEISQICAVYYPSCLDHFIKEKLRIKYYGRYMDDMYLIHADKKFLQHCLYEIKQMCCKLKITLNEKKTRIVKLSQGFLFLKGRYILSQTGKIIKLPGKSSTTRMRRKLKKFKCLLDSGKMSLLDVYTAYQSWRGNYKRRFNAYYRVCNMDKVYNSIIF</sequence>
<keyword evidence="4" id="KW-0695">RNA-directed DNA polymerase</keyword>
<dbReference type="Pfam" id="PF00078">
    <property type="entry name" value="RVT_1"/>
    <property type="match status" value="1"/>
</dbReference>
<feature type="region of interest" description="Disordered" evidence="2">
    <location>
        <begin position="1"/>
        <end position="21"/>
    </location>
</feature>
<protein>
    <submittedName>
        <fullName evidence="4">Reverse transcriptase (RNA-dependent DNA polymerase)</fullName>
    </submittedName>
</protein>
<name>A0AAE6IWS5_TREPH</name>
<dbReference type="InterPro" id="IPR051083">
    <property type="entry name" value="GrpII_Intron_Splice-Mob/Def"/>
</dbReference>
<dbReference type="InterPro" id="IPR000477">
    <property type="entry name" value="RT_dom"/>
</dbReference>
<feature type="domain" description="Reverse transcriptase" evidence="3">
    <location>
        <begin position="1"/>
        <end position="300"/>
    </location>
</feature>
<dbReference type="AlphaFoldDB" id="A0AAE6IWS5"/>
<dbReference type="PANTHER" id="PTHR34047:SF8">
    <property type="entry name" value="PROTEIN YKFC"/>
    <property type="match status" value="1"/>
</dbReference>
<dbReference type="GO" id="GO:0003964">
    <property type="term" value="F:RNA-directed DNA polymerase activity"/>
    <property type="evidence" value="ECO:0007669"/>
    <property type="project" value="UniProtKB-KW"/>
</dbReference>
<keyword evidence="4" id="KW-0548">Nucleotidyltransferase</keyword>
<proteinExistence type="inferred from homology"/>
<evidence type="ECO:0000313" key="4">
    <source>
        <dbReference type="EMBL" id="QEJ99446.1"/>
    </source>
</evidence>
<dbReference type="EMBL" id="CP042817">
    <property type="protein sequence ID" value="QEJ99446.1"/>
    <property type="molecule type" value="Genomic_DNA"/>
</dbReference>
<keyword evidence="4" id="KW-0808">Transferase</keyword>
<dbReference type="RefSeq" id="WP_148879338.1">
    <property type="nucleotide sequence ID" value="NZ_CP042813.1"/>
</dbReference>
<accession>A0AAE6IWS5</accession>
<evidence type="ECO:0000256" key="2">
    <source>
        <dbReference type="SAM" id="MobiDB-lite"/>
    </source>
</evidence>
<gene>
    <name evidence="4" type="ORF">FUT82_16585</name>
</gene>